<dbReference type="EMBL" id="CABM01000055">
    <property type="protein sequence ID" value="CBH98515.1"/>
    <property type="molecule type" value="Genomic_DNA"/>
</dbReference>
<reference evidence="1" key="1">
    <citation type="submission" date="2009-10" db="EMBL/GenBank/DDBJ databases">
        <title>Diversity of trophic interactions inside an arsenic-rich microbial ecosystem.</title>
        <authorList>
            <person name="Bertin P.N."/>
            <person name="Heinrich-Salmeron A."/>
            <person name="Pelletier E."/>
            <person name="Goulhen-Chollet F."/>
            <person name="Arsene-Ploetze F."/>
            <person name="Gallien S."/>
            <person name="Calteau A."/>
            <person name="Vallenet D."/>
            <person name="Casiot C."/>
            <person name="Chane-Woon-Ming B."/>
            <person name="Giloteaux L."/>
            <person name="Barakat M."/>
            <person name="Bonnefoy V."/>
            <person name="Bruneel O."/>
            <person name="Chandler M."/>
            <person name="Cleiss J."/>
            <person name="Duran R."/>
            <person name="Elbaz-Poulichet F."/>
            <person name="Fonknechten N."/>
            <person name="Lauga B."/>
            <person name="Mornico D."/>
            <person name="Ortet P."/>
            <person name="Schaeffer C."/>
            <person name="Siguier P."/>
            <person name="Alexander Thil Smith A."/>
            <person name="Van Dorsselaer A."/>
            <person name="Weissenbach J."/>
            <person name="Medigue C."/>
            <person name="Le Paslier D."/>
        </authorList>
    </citation>
    <scope>NUCLEOTIDE SEQUENCE</scope>
</reference>
<proteinExistence type="predicted"/>
<name>E6PUA8_9ZZZZ</name>
<organism evidence="1">
    <name type="scientific">mine drainage metagenome</name>
    <dbReference type="NCBI Taxonomy" id="410659"/>
    <lineage>
        <taxon>unclassified sequences</taxon>
        <taxon>metagenomes</taxon>
        <taxon>ecological metagenomes</taxon>
    </lineage>
</organism>
<accession>E6PUA8</accession>
<sequence length="275" mass="29419">MKNPLLIVAVVLVALVAAIGYFNWQRGHLPAALHPSASAAATAAQSQPVAGPASSPASAPQLELPQQSAANLPKLDQSDGAIGQALAGLIGHKAFAQWLIPHRLILHIVATIDNLPRQQAPVKAWPVSPVPGVLRTSGTGADLAISPDNAQRYAPYLQVLQQVKPQRLVEVYLEFYPLFQQAYTELGYPHASFNNRLLVVIDNLLAAPEPKPPVLLVQPKVLFQYADPRLESASVGQKILMRLGPAGETEVKAKLRAIRQALLEKMRPGASTPAG</sequence>
<comment type="caution">
    <text evidence="1">The sequence shown here is derived from an EMBL/GenBank/DDBJ whole genome shotgun (WGS) entry which is preliminary data.</text>
</comment>
<protein>
    <recommendedName>
        <fullName evidence="2">DUF3014 domain-containing protein</fullName>
    </recommendedName>
</protein>
<evidence type="ECO:0000313" key="1">
    <source>
        <dbReference type="EMBL" id="CBH98515.1"/>
    </source>
</evidence>
<dbReference type="InterPro" id="IPR021382">
    <property type="entry name" value="DUF3014"/>
</dbReference>
<evidence type="ECO:0008006" key="2">
    <source>
        <dbReference type="Google" id="ProtNLM"/>
    </source>
</evidence>
<gene>
    <name evidence="1" type="ORF">CARN2_3996</name>
</gene>
<dbReference type="Pfam" id="PF11219">
    <property type="entry name" value="DUF3014"/>
    <property type="match status" value="1"/>
</dbReference>
<dbReference type="AlphaFoldDB" id="E6PUA8"/>